<keyword evidence="8 13" id="KW-0812">Transmembrane</keyword>
<feature type="transmembrane region" description="Helical" evidence="13">
    <location>
        <begin position="315"/>
        <end position="336"/>
    </location>
</feature>
<dbReference type="PIRSF" id="PIRSF006603">
    <property type="entry name" value="DinF"/>
    <property type="match status" value="1"/>
</dbReference>
<keyword evidence="6" id="KW-0050">Antiport</keyword>
<sequence>MAKTVKMTEGSIAGQLFSYALPLIAGNVFQLTYNVVDSVIVGRFIGTDTLAAVGTAGPVMNLFILGISGVSMGASVIMSRFFGAGKMGELKREMGTVVVFGLYFSVLLALAGAAGAKLLLAALQVPEEILELSAVYLRLIFIGMPFTYFYNAYSSALKSVGDSRTPLYFLVLSTVLNAGLDLVLIGLLGFGIVCSAFTTVLAQAVSAVGCILYVKRRVSILHVPIRELHADRGLLGETLRYGGVTALQQACQPIGNLLIQGAVNGMGVSVMAAFNAVTKIDDYALVPERNISNAMTTFIAQNGGAGKKERIRKGFATGMWMEAAYGVAACAAVLLIRRPVMELFVGREETAVIEQGAGYLGLMAFFYILPGLTNGIQGFYRGMGMMKMTLAGTALQTGLRVIFVYLLSGRMGIRSFAVSCAIGWCAMLLLEGLYYQAVMKKRLVGAAKNGNEKRT</sequence>
<evidence type="ECO:0000313" key="14">
    <source>
        <dbReference type="EMBL" id="HJC24338.1"/>
    </source>
</evidence>
<feature type="transmembrane region" description="Helical" evidence="13">
    <location>
        <begin position="356"/>
        <end position="376"/>
    </location>
</feature>
<organism evidence="14 15">
    <name type="scientific">Candidatus Eisenbergiella merdavium</name>
    <dbReference type="NCBI Taxonomy" id="2838551"/>
    <lineage>
        <taxon>Bacteria</taxon>
        <taxon>Bacillati</taxon>
        <taxon>Bacillota</taxon>
        <taxon>Clostridia</taxon>
        <taxon>Lachnospirales</taxon>
        <taxon>Lachnospiraceae</taxon>
        <taxon>Eisenbergiella</taxon>
    </lineage>
</organism>
<dbReference type="InterPro" id="IPR002528">
    <property type="entry name" value="MATE_fam"/>
</dbReference>
<keyword evidence="11 13" id="KW-0472">Membrane</keyword>
<dbReference type="Proteomes" id="UP000823891">
    <property type="component" value="Unassembled WGS sequence"/>
</dbReference>
<dbReference type="InterPro" id="IPR050222">
    <property type="entry name" value="MATE_MdtK"/>
</dbReference>
<evidence type="ECO:0000256" key="9">
    <source>
        <dbReference type="ARBA" id="ARBA00022989"/>
    </source>
</evidence>
<dbReference type="EMBL" id="DWWS01000041">
    <property type="protein sequence ID" value="HJC24338.1"/>
    <property type="molecule type" value="Genomic_DNA"/>
</dbReference>
<evidence type="ECO:0000256" key="12">
    <source>
        <dbReference type="ARBA" id="ARBA00031636"/>
    </source>
</evidence>
<feature type="transmembrane region" description="Helical" evidence="13">
    <location>
        <begin position="413"/>
        <end position="434"/>
    </location>
</feature>
<feature type="transmembrane region" description="Helical" evidence="13">
    <location>
        <begin position="388"/>
        <end position="407"/>
    </location>
</feature>
<evidence type="ECO:0000256" key="3">
    <source>
        <dbReference type="ARBA" id="ARBA00010199"/>
    </source>
</evidence>
<evidence type="ECO:0000256" key="11">
    <source>
        <dbReference type="ARBA" id="ARBA00023136"/>
    </source>
</evidence>
<dbReference type="PANTHER" id="PTHR43298:SF2">
    <property type="entry name" value="FMN_FAD EXPORTER YEEO-RELATED"/>
    <property type="match status" value="1"/>
</dbReference>
<evidence type="ECO:0000256" key="1">
    <source>
        <dbReference type="ARBA" id="ARBA00003408"/>
    </source>
</evidence>
<evidence type="ECO:0000256" key="4">
    <source>
        <dbReference type="ARBA" id="ARBA00020268"/>
    </source>
</evidence>
<dbReference type="AlphaFoldDB" id="A0A9D2NGD8"/>
<feature type="transmembrane region" description="Helical" evidence="13">
    <location>
        <begin position="165"/>
        <end position="184"/>
    </location>
</feature>
<dbReference type="PANTHER" id="PTHR43298">
    <property type="entry name" value="MULTIDRUG RESISTANCE PROTEIN NORM-RELATED"/>
    <property type="match status" value="1"/>
</dbReference>
<evidence type="ECO:0000256" key="8">
    <source>
        <dbReference type="ARBA" id="ARBA00022692"/>
    </source>
</evidence>
<evidence type="ECO:0000256" key="6">
    <source>
        <dbReference type="ARBA" id="ARBA00022449"/>
    </source>
</evidence>
<feature type="transmembrane region" description="Helical" evidence="13">
    <location>
        <begin position="62"/>
        <end position="82"/>
    </location>
</feature>
<comment type="subcellular location">
    <subcellularLocation>
        <location evidence="2">Cell membrane</location>
        <topology evidence="2">Multi-pass membrane protein</topology>
    </subcellularLocation>
</comment>
<keyword evidence="10" id="KW-0406">Ion transport</keyword>
<dbReference type="CDD" id="cd13138">
    <property type="entry name" value="MATE_yoeA_like"/>
    <property type="match status" value="1"/>
</dbReference>
<comment type="caution">
    <text evidence="14">The sequence shown here is derived from an EMBL/GenBank/DDBJ whole genome shotgun (WGS) entry which is preliminary data.</text>
</comment>
<feature type="transmembrane region" description="Helical" evidence="13">
    <location>
        <begin position="12"/>
        <end position="33"/>
    </location>
</feature>
<dbReference type="GO" id="GO:0042910">
    <property type="term" value="F:xenobiotic transmembrane transporter activity"/>
    <property type="evidence" value="ECO:0007669"/>
    <property type="project" value="InterPro"/>
</dbReference>
<feature type="transmembrane region" description="Helical" evidence="13">
    <location>
        <begin position="190"/>
        <end position="214"/>
    </location>
</feature>
<evidence type="ECO:0000256" key="10">
    <source>
        <dbReference type="ARBA" id="ARBA00023065"/>
    </source>
</evidence>
<gene>
    <name evidence="14" type="ORF">H9761_11620</name>
</gene>
<proteinExistence type="inferred from homology"/>
<dbReference type="GO" id="GO:0005886">
    <property type="term" value="C:plasma membrane"/>
    <property type="evidence" value="ECO:0007669"/>
    <property type="project" value="UniProtKB-SubCell"/>
</dbReference>
<evidence type="ECO:0000313" key="15">
    <source>
        <dbReference type="Proteomes" id="UP000823891"/>
    </source>
</evidence>
<reference evidence="14" key="1">
    <citation type="journal article" date="2021" name="PeerJ">
        <title>Extensive microbial diversity within the chicken gut microbiome revealed by metagenomics and culture.</title>
        <authorList>
            <person name="Gilroy R."/>
            <person name="Ravi A."/>
            <person name="Getino M."/>
            <person name="Pursley I."/>
            <person name="Horton D.L."/>
            <person name="Alikhan N.F."/>
            <person name="Baker D."/>
            <person name="Gharbi K."/>
            <person name="Hall N."/>
            <person name="Watson M."/>
            <person name="Adriaenssens E.M."/>
            <person name="Foster-Nyarko E."/>
            <person name="Jarju S."/>
            <person name="Secka A."/>
            <person name="Antonio M."/>
            <person name="Oren A."/>
            <person name="Chaudhuri R.R."/>
            <person name="La Ragione R."/>
            <person name="Hildebrand F."/>
            <person name="Pallen M.J."/>
        </authorList>
    </citation>
    <scope>NUCLEOTIDE SEQUENCE</scope>
    <source>
        <strain evidence="14">USAMLcec2-132</strain>
    </source>
</reference>
<evidence type="ECO:0000256" key="7">
    <source>
        <dbReference type="ARBA" id="ARBA00022475"/>
    </source>
</evidence>
<dbReference type="GO" id="GO:0015297">
    <property type="term" value="F:antiporter activity"/>
    <property type="evidence" value="ECO:0007669"/>
    <property type="project" value="UniProtKB-KW"/>
</dbReference>
<protein>
    <recommendedName>
        <fullName evidence="4">Probable multidrug resistance protein NorM</fullName>
    </recommendedName>
    <alternativeName>
        <fullName evidence="12">Multidrug-efflux transporter</fullName>
    </alternativeName>
</protein>
<evidence type="ECO:0000256" key="13">
    <source>
        <dbReference type="SAM" id="Phobius"/>
    </source>
</evidence>
<evidence type="ECO:0000256" key="2">
    <source>
        <dbReference type="ARBA" id="ARBA00004651"/>
    </source>
</evidence>
<name>A0A9D2NGD8_9FIRM</name>
<keyword evidence="7" id="KW-1003">Cell membrane</keyword>
<comment type="similarity">
    <text evidence="3">Belongs to the multi antimicrobial extrusion (MATE) (TC 2.A.66.1) family.</text>
</comment>
<comment type="function">
    <text evidence="1">Multidrug efflux pump.</text>
</comment>
<accession>A0A9D2NGD8</accession>
<feature type="transmembrane region" description="Helical" evidence="13">
    <location>
        <begin position="135"/>
        <end position="153"/>
    </location>
</feature>
<reference evidence="14" key="2">
    <citation type="submission" date="2021-04" db="EMBL/GenBank/DDBJ databases">
        <authorList>
            <person name="Gilroy R."/>
        </authorList>
    </citation>
    <scope>NUCLEOTIDE SEQUENCE</scope>
    <source>
        <strain evidence="14">USAMLcec2-132</strain>
    </source>
</reference>
<dbReference type="InterPro" id="IPR048279">
    <property type="entry name" value="MdtK-like"/>
</dbReference>
<keyword evidence="9 13" id="KW-1133">Transmembrane helix</keyword>
<dbReference type="NCBIfam" id="TIGR00797">
    <property type="entry name" value="matE"/>
    <property type="match status" value="1"/>
</dbReference>
<dbReference type="Pfam" id="PF01554">
    <property type="entry name" value="MatE"/>
    <property type="match status" value="2"/>
</dbReference>
<evidence type="ECO:0000256" key="5">
    <source>
        <dbReference type="ARBA" id="ARBA00022448"/>
    </source>
</evidence>
<keyword evidence="5" id="KW-0813">Transport</keyword>
<dbReference type="GO" id="GO:0006811">
    <property type="term" value="P:monoatomic ion transport"/>
    <property type="evidence" value="ECO:0007669"/>
    <property type="project" value="UniProtKB-KW"/>
</dbReference>
<feature type="transmembrane region" description="Helical" evidence="13">
    <location>
        <begin position="94"/>
        <end position="115"/>
    </location>
</feature>